<dbReference type="PANTHER" id="PTHR12993:SF11">
    <property type="entry name" value="N-ACETYLGLUCOSAMINYL-PHOSPHATIDYLINOSITOL DE-N-ACETYLASE"/>
    <property type="match status" value="1"/>
</dbReference>
<reference evidence="1 2" key="1">
    <citation type="submission" date="2023-08" db="EMBL/GenBank/DDBJ databases">
        <title>Implementing the SeqCode for naming new Mesorhizobium species isolated from Vachellia karroo root nodules.</title>
        <authorList>
            <person name="Van Lill M."/>
        </authorList>
    </citation>
    <scope>NUCLEOTIDE SEQUENCE [LARGE SCALE GENOMIC DNA]</scope>
    <source>
        <strain evidence="1 2">MSK 1335</strain>
    </source>
</reference>
<keyword evidence="2" id="KW-1185">Reference proteome</keyword>
<keyword evidence="1" id="KW-0378">Hydrolase</keyword>
<dbReference type="GO" id="GO:0016787">
    <property type="term" value="F:hydrolase activity"/>
    <property type="evidence" value="ECO:0007669"/>
    <property type="project" value="UniProtKB-KW"/>
</dbReference>
<evidence type="ECO:0000313" key="2">
    <source>
        <dbReference type="Proteomes" id="UP001276840"/>
    </source>
</evidence>
<dbReference type="Proteomes" id="UP001276840">
    <property type="component" value="Unassembled WGS sequence"/>
</dbReference>
<protein>
    <submittedName>
        <fullName evidence="1">PIG-L family deacetylase</fullName>
        <ecNumber evidence="1">3.5.1.-</ecNumber>
    </submittedName>
</protein>
<dbReference type="RefSeq" id="WP_320236839.1">
    <property type="nucleotide sequence ID" value="NZ_JAVIJF010000033.1"/>
</dbReference>
<dbReference type="PANTHER" id="PTHR12993">
    <property type="entry name" value="N-ACETYLGLUCOSAMINYL-PHOSPHATIDYLINOSITOL DE-N-ACETYLASE-RELATED"/>
    <property type="match status" value="1"/>
</dbReference>
<dbReference type="SUPFAM" id="SSF102588">
    <property type="entry name" value="LmbE-like"/>
    <property type="match status" value="1"/>
</dbReference>
<evidence type="ECO:0000313" key="1">
    <source>
        <dbReference type="EMBL" id="MDX8528965.1"/>
    </source>
</evidence>
<dbReference type="EMBL" id="JAVIJF010000033">
    <property type="protein sequence ID" value="MDX8528965.1"/>
    <property type="molecule type" value="Genomic_DNA"/>
</dbReference>
<organism evidence="1 2">
    <name type="scientific">Mesorhizobium montanum</name>
    <dbReference type="NCBI Taxonomy" id="3072323"/>
    <lineage>
        <taxon>Bacteria</taxon>
        <taxon>Pseudomonadati</taxon>
        <taxon>Pseudomonadota</taxon>
        <taxon>Alphaproteobacteria</taxon>
        <taxon>Hyphomicrobiales</taxon>
        <taxon>Phyllobacteriaceae</taxon>
        <taxon>Mesorhizobium</taxon>
    </lineage>
</organism>
<dbReference type="InterPro" id="IPR003737">
    <property type="entry name" value="GlcNAc_PI_deacetylase-related"/>
</dbReference>
<proteinExistence type="predicted"/>
<gene>
    <name evidence="1" type="ORF">RFM68_31310</name>
</gene>
<dbReference type="EC" id="3.5.1.-" evidence="1"/>
<dbReference type="Pfam" id="PF02585">
    <property type="entry name" value="PIG-L"/>
    <property type="match status" value="1"/>
</dbReference>
<dbReference type="Gene3D" id="3.40.50.10320">
    <property type="entry name" value="LmbE-like"/>
    <property type="match status" value="1"/>
</dbReference>
<comment type="caution">
    <text evidence="1">The sequence shown here is derived from an EMBL/GenBank/DDBJ whole genome shotgun (WGS) entry which is preliminary data.</text>
</comment>
<accession>A0ABU4ZUC0</accession>
<sequence length="281" mass="30484">MPSADWSPNLLAQFAARLTGNDIDRGAGIMIVVAHPDDETIGIGGHLAGLPQCRIVHVTDGAPRNLADARVHGFEVRQDYARARRMELEAALSAAGVSCANLTGLDYPDMEAVMHLVPIAQELACLFTAAGTCFVCTHPFEGGHPDHDATAFAVHAACDVLRRDLCPAPTIVEMAFYAAGPEGPIFQDFADGPGADRIEVCLTESAYQLKQTMLASHKTQRQTLAPFFGSIERFRLAPAYDFRALPNNGRLYYQSLPLGFEPSTWLRAAAIAHEELRLDQP</sequence>
<name>A0ABU4ZUC0_9HYPH</name>
<dbReference type="InterPro" id="IPR024078">
    <property type="entry name" value="LmbE-like_dom_sf"/>
</dbReference>